<dbReference type="PRINTS" id="PR00105">
    <property type="entry name" value="C5METTRFRASE"/>
</dbReference>
<dbReference type="Pfam" id="PF00145">
    <property type="entry name" value="DNA_methylase"/>
    <property type="match status" value="1"/>
</dbReference>
<sequence length="157" mass="17635">MVGSPVSPYDNTMKDYASVIDVFCGVGGLAHGFKIEGFPVACGIDVDEACRYPFETNNDAPFIRWDVATVSSQEVAREFYPGIPRVLAGCAPCQPFSIYNQKNDDPKWQLVGEFSRLIREIRPDVVTMENVPRLMKFRSGSVFGDFIGERHNFGRMR</sequence>
<dbReference type="InterPro" id="IPR001525">
    <property type="entry name" value="C5_MeTfrase"/>
</dbReference>
<evidence type="ECO:0000256" key="2">
    <source>
        <dbReference type="ARBA" id="ARBA00022603"/>
    </source>
</evidence>
<evidence type="ECO:0000256" key="6">
    <source>
        <dbReference type="ARBA" id="ARBA00047422"/>
    </source>
</evidence>
<accession>A0A450X505</accession>
<organism evidence="8">
    <name type="scientific">Candidatus Kentrum sp. LFY</name>
    <dbReference type="NCBI Taxonomy" id="2126342"/>
    <lineage>
        <taxon>Bacteria</taxon>
        <taxon>Pseudomonadati</taxon>
        <taxon>Pseudomonadota</taxon>
        <taxon>Gammaproteobacteria</taxon>
        <taxon>Candidatus Kentrum</taxon>
    </lineage>
</organism>
<gene>
    <name evidence="8" type="ORF">BECKLFY1418C_GA0070996_11763</name>
</gene>
<keyword evidence="3 7" id="KW-0808">Transferase</keyword>
<comment type="similarity">
    <text evidence="7">Belongs to the class I-like SAM-binding methyltransferase superfamily. C5-methyltransferase family.</text>
</comment>
<name>A0A450X505_9GAMM</name>
<dbReference type="PROSITE" id="PS51679">
    <property type="entry name" value="SAM_MT_C5"/>
    <property type="match status" value="1"/>
</dbReference>
<dbReference type="AlphaFoldDB" id="A0A450X505"/>
<evidence type="ECO:0000313" key="8">
    <source>
        <dbReference type="EMBL" id="VFK24389.1"/>
    </source>
</evidence>
<comment type="catalytic activity">
    <reaction evidence="6">
        <text>a 2'-deoxycytidine in DNA + S-adenosyl-L-methionine = a 5-methyl-2'-deoxycytidine in DNA + S-adenosyl-L-homocysteine + H(+)</text>
        <dbReference type="Rhea" id="RHEA:13681"/>
        <dbReference type="Rhea" id="RHEA-COMP:11369"/>
        <dbReference type="Rhea" id="RHEA-COMP:11370"/>
        <dbReference type="ChEBI" id="CHEBI:15378"/>
        <dbReference type="ChEBI" id="CHEBI:57856"/>
        <dbReference type="ChEBI" id="CHEBI:59789"/>
        <dbReference type="ChEBI" id="CHEBI:85452"/>
        <dbReference type="ChEBI" id="CHEBI:85454"/>
        <dbReference type="EC" id="2.1.1.37"/>
    </reaction>
</comment>
<keyword evidence="4 7" id="KW-0949">S-adenosyl-L-methionine</keyword>
<dbReference type="GO" id="GO:0003886">
    <property type="term" value="F:DNA (cytosine-5-)-methyltransferase activity"/>
    <property type="evidence" value="ECO:0007669"/>
    <property type="project" value="UniProtKB-EC"/>
</dbReference>
<dbReference type="PANTHER" id="PTHR10629">
    <property type="entry name" value="CYTOSINE-SPECIFIC METHYLTRANSFERASE"/>
    <property type="match status" value="1"/>
</dbReference>
<dbReference type="EMBL" id="CAADFN010000176">
    <property type="protein sequence ID" value="VFK24389.1"/>
    <property type="molecule type" value="Genomic_DNA"/>
</dbReference>
<dbReference type="SUPFAM" id="SSF53335">
    <property type="entry name" value="S-adenosyl-L-methionine-dependent methyltransferases"/>
    <property type="match status" value="1"/>
</dbReference>
<evidence type="ECO:0000256" key="4">
    <source>
        <dbReference type="ARBA" id="ARBA00022691"/>
    </source>
</evidence>
<reference evidence="8" key="1">
    <citation type="submission" date="2019-02" db="EMBL/GenBank/DDBJ databases">
        <authorList>
            <person name="Gruber-Vodicka R. H."/>
            <person name="Seah K. B. B."/>
        </authorList>
    </citation>
    <scope>NUCLEOTIDE SEQUENCE</scope>
    <source>
        <strain evidence="8">BECK_BY7</strain>
    </source>
</reference>
<dbReference type="InterPro" id="IPR050390">
    <property type="entry name" value="C5-Methyltransferase"/>
</dbReference>
<keyword evidence="2 7" id="KW-0489">Methyltransferase</keyword>
<evidence type="ECO:0000256" key="5">
    <source>
        <dbReference type="ARBA" id="ARBA00022747"/>
    </source>
</evidence>
<feature type="active site" evidence="7">
    <location>
        <position position="93"/>
    </location>
</feature>
<keyword evidence="5" id="KW-0680">Restriction system</keyword>
<dbReference type="PANTHER" id="PTHR10629:SF52">
    <property type="entry name" value="DNA (CYTOSINE-5)-METHYLTRANSFERASE 1"/>
    <property type="match status" value="1"/>
</dbReference>
<dbReference type="GO" id="GO:0032259">
    <property type="term" value="P:methylation"/>
    <property type="evidence" value="ECO:0007669"/>
    <property type="project" value="UniProtKB-KW"/>
</dbReference>
<dbReference type="EC" id="2.1.1.37" evidence="1"/>
<dbReference type="GO" id="GO:0009307">
    <property type="term" value="P:DNA restriction-modification system"/>
    <property type="evidence" value="ECO:0007669"/>
    <property type="project" value="UniProtKB-KW"/>
</dbReference>
<protein>
    <recommendedName>
        <fullName evidence="1">DNA (cytosine-5-)-methyltransferase</fullName>
        <ecNumber evidence="1">2.1.1.37</ecNumber>
    </recommendedName>
</protein>
<dbReference type="Gene3D" id="3.40.50.150">
    <property type="entry name" value="Vaccinia Virus protein VP39"/>
    <property type="match status" value="1"/>
</dbReference>
<evidence type="ECO:0000256" key="7">
    <source>
        <dbReference type="PROSITE-ProRule" id="PRU01016"/>
    </source>
</evidence>
<evidence type="ECO:0000256" key="3">
    <source>
        <dbReference type="ARBA" id="ARBA00022679"/>
    </source>
</evidence>
<dbReference type="InterPro" id="IPR029063">
    <property type="entry name" value="SAM-dependent_MTases_sf"/>
</dbReference>
<evidence type="ECO:0000256" key="1">
    <source>
        <dbReference type="ARBA" id="ARBA00011975"/>
    </source>
</evidence>
<proteinExistence type="inferred from homology"/>